<sequence>MMTAEEKAKFRSHFLELGQGRIIPPTNTFWNTLWTYPTCAEDVYESLTPSDIRTVRNQNKVNFILLIRILCTKIVEYGDPVHIDKLSGTKHTVELLNCIRFVSKLVPFVFELAAYHNDLETVFFWSKEFDPIEYSRREAPVPLQPHEIHESLAVRLLSSLIKLLFVNGFTTSSKSMTVWEPGIGQRTKYDPPNLIIDSNRSELLKLLITLCSSPMYSSILHLSSTGSKFLTYLVSSTPKQELLFLVCSLVNVACRASRSSMDESSLIYPENIEYSEIRHVVVAYSFQLLTLLVAYPLPSPTETKFLVDAGLITSKPHNMARLYMGRIYKDNEILFLATSLVNILRFPVTGTRVTENGTKVKSTPPALWATEAAMLIWELMQCNKNFKELIGRKFVSELMVVLMYYTFSFHSNHVHANLVRVCTYLMLYLSSEDMINDLFFPMSSSLYESLPGPYKLQYHPLTTRDFLVCQICNCIIGKQANLLYLTNKPMPDLLAKTLVEILYNLIQPVSNDELNVHNDPLKKLNNPNSRGGLSYAAACSITHLIVKLSNRSFVLEIPFHSTSLALVIRAVATAAMNYPGPSRMLLFSMIKNEKVFQEVRNTMASLHGVHFKQGVPVRIDNTPEVVPVTPHLINGSFRPSIYGEPIETYGIARPINREEDHYMTEDETVAESLRPSSPRGMTNKAREKMKKNIPIGKSWGGDAALKTILEVIIPKLHEVLDESEENEILKMVQLIEDITFEDNYEKPEPLRFTWSHLSLGWYMSLLFHEIYDSNDLMKSFMRSNNGIFKSIGSSLASVSMFSYSWNSLLSRKPKTNQDEIQWVKNSLTNYNHWANTNVRLFKIDSGEGFFSSINKIGSGVSQSLPVSPVTEMATQFGKRFSELRLNSNQNRSSPVLSISAGETPPQRPDTLRKLSRNSISSLHTLNAINRTRSNTIV</sequence>
<dbReference type="GO" id="GO:0005797">
    <property type="term" value="C:Golgi medial cisterna"/>
    <property type="evidence" value="ECO:0007669"/>
    <property type="project" value="TreeGrafter"/>
</dbReference>
<evidence type="ECO:0000313" key="2">
    <source>
        <dbReference type="EMBL" id="EGW34757.1"/>
    </source>
</evidence>
<name>G3AEJ5_SPAPN</name>
<gene>
    <name evidence="2" type="ORF">SPAPADRAFT_130767</name>
</gene>
<evidence type="ECO:0008006" key="4">
    <source>
        <dbReference type="Google" id="ProtNLM"/>
    </source>
</evidence>
<dbReference type="EMBL" id="GL996499">
    <property type="protein sequence ID" value="EGW34757.1"/>
    <property type="molecule type" value="Genomic_DNA"/>
</dbReference>
<dbReference type="eggNOG" id="KOG2226">
    <property type="taxonomic scope" value="Eukaryota"/>
</dbReference>
<accession>G3AEJ5</accession>
<reference evidence="2 3" key="1">
    <citation type="journal article" date="2011" name="Proc. Natl. Acad. Sci. U.S.A.">
        <title>Comparative genomics of xylose-fermenting fungi for enhanced biofuel production.</title>
        <authorList>
            <person name="Wohlbach D.J."/>
            <person name="Kuo A."/>
            <person name="Sato T.K."/>
            <person name="Potts K.M."/>
            <person name="Salamov A.A."/>
            <person name="LaButti K.M."/>
            <person name="Sun H."/>
            <person name="Clum A."/>
            <person name="Pangilinan J.L."/>
            <person name="Lindquist E.A."/>
            <person name="Lucas S."/>
            <person name="Lapidus A."/>
            <person name="Jin M."/>
            <person name="Gunawan C."/>
            <person name="Balan V."/>
            <person name="Dale B.E."/>
            <person name="Jeffries T.W."/>
            <person name="Zinkel R."/>
            <person name="Barry K.W."/>
            <person name="Grigoriev I.V."/>
            <person name="Gasch A.P."/>
        </authorList>
    </citation>
    <scope>NUCLEOTIDE SEQUENCE [LARGE SCALE GENOMIC DNA]</scope>
    <source>
        <strain evidence="3">NRRL Y-27907 / 11-Y1</strain>
    </source>
</reference>
<protein>
    <recommendedName>
        <fullName evidence="4">Protein HID1</fullName>
    </recommendedName>
</protein>
<dbReference type="InParanoid" id="G3AEJ5"/>
<dbReference type="InterPro" id="IPR026705">
    <property type="entry name" value="Hid-1/Ecm30"/>
</dbReference>
<dbReference type="OrthoDB" id="432953at2759"/>
<proteinExistence type="predicted"/>
<dbReference type="PANTHER" id="PTHR21575">
    <property type="entry name" value="PROTEIN HID1"/>
    <property type="match status" value="1"/>
</dbReference>
<dbReference type="OMA" id="MIVYPLP"/>
<evidence type="ECO:0000313" key="3">
    <source>
        <dbReference type="Proteomes" id="UP000000709"/>
    </source>
</evidence>
<dbReference type="GO" id="GO:0016020">
    <property type="term" value="C:membrane"/>
    <property type="evidence" value="ECO:0007669"/>
    <property type="project" value="TreeGrafter"/>
</dbReference>
<organism evidence="3">
    <name type="scientific">Spathaspora passalidarum (strain NRRL Y-27907 / 11-Y1)</name>
    <dbReference type="NCBI Taxonomy" id="619300"/>
    <lineage>
        <taxon>Eukaryota</taxon>
        <taxon>Fungi</taxon>
        <taxon>Dikarya</taxon>
        <taxon>Ascomycota</taxon>
        <taxon>Saccharomycotina</taxon>
        <taxon>Pichiomycetes</taxon>
        <taxon>Debaryomycetaceae</taxon>
        <taxon>Spathaspora</taxon>
    </lineage>
</organism>
<dbReference type="HOGENOM" id="CLU_306764_0_0_1"/>
<dbReference type="STRING" id="619300.G3AEJ5"/>
<dbReference type="AlphaFoldDB" id="G3AEJ5"/>
<dbReference type="Proteomes" id="UP000000709">
    <property type="component" value="Unassembled WGS sequence"/>
</dbReference>
<dbReference type="RefSeq" id="XP_007372169.1">
    <property type="nucleotide sequence ID" value="XM_007372107.1"/>
</dbReference>
<keyword evidence="3" id="KW-1185">Reference proteome</keyword>
<dbReference type="PANTHER" id="PTHR21575:SF12">
    <property type="entry name" value="PROTEIN HID1"/>
    <property type="match status" value="1"/>
</dbReference>
<dbReference type="GeneID" id="18869529"/>
<dbReference type="KEGG" id="spaa:SPAPADRAFT_130767"/>
<dbReference type="GO" id="GO:0000138">
    <property type="term" value="C:Golgi trans cisterna"/>
    <property type="evidence" value="ECO:0007669"/>
    <property type="project" value="TreeGrafter"/>
</dbReference>
<feature type="region of interest" description="Disordered" evidence="1">
    <location>
        <begin position="891"/>
        <end position="916"/>
    </location>
</feature>
<dbReference type="Pfam" id="PF12722">
    <property type="entry name" value="Hid1"/>
    <property type="match status" value="2"/>
</dbReference>
<evidence type="ECO:0000256" key="1">
    <source>
        <dbReference type="SAM" id="MobiDB-lite"/>
    </source>
</evidence>